<sequence>MYGFEGPAETFQERGFPHADYPTGWFQAGWSAGYGPGQVVPERFFGQDLVIYRTASDDQPSGGRLVALDAYCPHMGAHLGHGGTVEGTCVRCPYHGWVWDADGRNAEIPYGDRDSINASTRSWPVREHSGIVYIWHAADGSGPSWDPPRFPEAGTGDFYPPYPWATHREPMRMHPQFAAENFPDLAHMRYVHRWEEIPDISLWQEDGPVLRVDYDGMISTPKGSVRVTTENTAHGVGLNINRVKDGLRSTTLGAFTPIDQTRSEGFITVWVANRDLGSAEPDGLARSIVAANTKELFGPTADRRVWENQRYREHPLAVGYEAKYTRAFRSWSRQFYPEPSLAEVVHP</sequence>
<dbReference type="Gene3D" id="2.102.10.10">
    <property type="entry name" value="Rieske [2Fe-2S] iron-sulphur domain"/>
    <property type="match status" value="1"/>
</dbReference>
<dbReference type="CDD" id="cd03469">
    <property type="entry name" value="Rieske_RO_Alpha_N"/>
    <property type="match status" value="1"/>
</dbReference>
<dbReference type="SUPFAM" id="SSF55961">
    <property type="entry name" value="Bet v1-like"/>
    <property type="match status" value="1"/>
</dbReference>
<proteinExistence type="predicted"/>
<dbReference type="AlphaFoldDB" id="A0AAD1MXX0"/>
<name>A0AAD1MXX0_MYCMB</name>
<keyword evidence="13" id="KW-1185">Reference proteome</keyword>
<reference evidence="12 13" key="1">
    <citation type="journal article" date="2019" name="Emerg. Microbes Infect.">
        <title>Comprehensive subspecies identification of 175 nontuberculous mycobacteria species based on 7547 genomic profiles.</title>
        <authorList>
            <person name="Matsumoto Y."/>
            <person name="Kinjo T."/>
            <person name="Motooka D."/>
            <person name="Nabeya D."/>
            <person name="Jung N."/>
            <person name="Uechi K."/>
            <person name="Horii T."/>
            <person name="Iida T."/>
            <person name="Fujita J."/>
            <person name="Nakamura S."/>
        </authorList>
    </citation>
    <scope>NUCLEOTIDE SEQUENCE [LARGE SCALE GENOMIC DNA]</scope>
    <source>
        <strain evidence="12 13">JCM 15658</strain>
    </source>
</reference>
<dbReference type="InterPro" id="IPR017941">
    <property type="entry name" value="Rieske_2Fe-2S"/>
</dbReference>
<dbReference type="SUPFAM" id="SSF50022">
    <property type="entry name" value="ISP domain"/>
    <property type="match status" value="1"/>
</dbReference>
<dbReference type="GO" id="GO:0016705">
    <property type="term" value="F:oxidoreductase activity, acting on paired donors, with incorporation or reduction of molecular oxygen"/>
    <property type="evidence" value="ECO:0007669"/>
    <property type="project" value="UniProtKB-ARBA"/>
</dbReference>
<dbReference type="InterPro" id="IPR036922">
    <property type="entry name" value="Rieske_2Fe-2S_sf"/>
</dbReference>
<dbReference type="InterPro" id="IPR050584">
    <property type="entry name" value="Cholesterol_7-desaturase"/>
</dbReference>
<dbReference type="PROSITE" id="PS51296">
    <property type="entry name" value="RIESKE"/>
    <property type="match status" value="1"/>
</dbReference>
<evidence type="ECO:0000256" key="7">
    <source>
        <dbReference type="ARBA" id="ARBA00023014"/>
    </source>
</evidence>
<evidence type="ECO:0000256" key="5">
    <source>
        <dbReference type="ARBA" id="ARBA00023002"/>
    </source>
</evidence>
<evidence type="ECO:0000256" key="8">
    <source>
        <dbReference type="ARBA" id="ARBA00023221"/>
    </source>
</evidence>
<dbReference type="EMBL" id="AP022617">
    <property type="protein sequence ID" value="BBZ59182.1"/>
    <property type="molecule type" value="Genomic_DNA"/>
</dbReference>
<evidence type="ECO:0000256" key="3">
    <source>
        <dbReference type="ARBA" id="ARBA00022723"/>
    </source>
</evidence>
<organism evidence="12 13">
    <name type="scientific">Mycolicibacterium monacense</name>
    <name type="common">Mycobacterium monacense</name>
    <dbReference type="NCBI Taxonomy" id="85693"/>
    <lineage>
        <taxon>Bacteria</taxon>
        <taxon>Bacillati</taxon>
        <taxon>Actinomycetota</taxon>
        <taxon>Actinomycetes</taxon>
        <taxon>Mycobacteriales</taxon>
        <taxon>Mycobacteriaceae</taxon>
        <taxon>Mycolicibacterium</taxon>
    </lineage>
</organism>
<keyword evidence="2" id="KW-0001">2Fe-2S</keyword>
<dbReference type="GO" id="GO:0046872">
    <property type="term" value="F:metal ion binding"/>
    <property type="evidence" value="ECO:0007669"/>
    <property type="project" value="UniProtKB-KW"/>
</dbReference>
<dbReference type="PANTHER" id="PTHR21266">
    <property type="entry name" value="IRON-SULFUR DOMAIN CONTAINING PROTEIN"/>
    <property type="match status" value="1"/>
</dbReference>
<feature type="domain" description="Rieske" evidence="11">
    <location>
        <begin position="26"/>
        <end position="134"/>
    </location>
</feature>
<evidence type="ECO:0000313" key="13">
    <source>
        <dbReference type="Proteomes" id="UP000466039"/>
    </source>
</evidence>
<evidence type="ECO:0000256" key="4">
    <source>
        <dbReference type="ARBA" id="ARBA00022963"/>
    </source>
</evidence>
<dbReference type="GO" id="GO:0005737">
    <property type="term" value="C:cytoplasm"/>
    <property type="evidence" value="ECO:0007669"/>
    <property type="project" value="TreeGrafter"/>
</dbReference>
<evidence type="ECO:0000256" key="6">
    <source>
        <dbReference type="ARBA" id="ARBA00023004"/>
    </source>
</evidence>
<dbReference type="InterPro" id="IPR045605">
    <property type="entry name" value="KshA-like_C"/>
</dbReference>
<protein>
    <recommendedName>
        <fullName evidence="9">Rieske-type oxygenase</fullName>
    </recommendedName>
</protein>
<dbReference type="PANTHER" id="PTHR21266:SF60">
    <property type="entry name" value="3-KETOSTEROID-9-ALPHA-MONOOXYGENASE, OXYGENASE COMPONENT"/>
    <property type="match status" value="1"/>
</dbReference>
<keyword evidence="8" id="KW-0443">Lipid metabolism</keyword>
<gene>
    <name evidence="12" type="ORF">MMON_04830</name>
</gene>
<dbReference type="Pfam" id="PF19298">
    <property type="entry name" value="KshA_C"/>
    <property type="match status" value="1"/>
</dbReference>
<dbReference type="GO" id="GO:0016042">
    <property type="term" value="P:lipid catabolic process"/>
    <property type="evidence" value="ECO:0007669"/>
    <property type="project" value="UniProtKB-KW"/>
</dbReference>
<dbReference type="Pfam" id="PF00355">
    <property type="entry name" value="Rieske"/>
    <property type="match status" value="1"/>
</dbReference>
<dbReference type="Gene3D" id="3.90.380.10">
    <property type="entry name" value="Naphthalene 1,2-dioxygenase Alpha Subunit, Chain A, domain 1"/>
    <property type="match status" value="1"/>
</dbReference>
<evidence type="ECO:0000256" key="9">
    <source>
        <dbReference type="ARBA" id="ARBA00030944"/>
    </source>
</evidence>
<dbReference type="GO" id="GO:0004497">
    <property type="term" value="F:monooxygenase activity"/>
    <property type="evidence" value="ECO:0007669"/>
    <property type="project" value="UniProtKB-ARBA"/>
</dbReference>
<evidence type="ECO:0000259" key="11">
    <source>
        <dbReference type="PROSITE" id="PS51296"/>
    </source>
</evidence>
<keyword evidence="3" id="KW-0479">Metal-binding</keyword>
<dbReference type="GO" id="GO:0008203">
    <property type="term" value="P:cholesterol metabolic process"/>
    <property type="evidence" value="ECO:0007669"/>
    <property type="project" value="InterPro"/>
</dbReference>
<dbReference type="RefSeq" id="WP_163647389.1">
    <property type="nucleotide sequence ID" value="NZ_AP022617.1"/>
</dbReference>
<accession>A0AAD1MXX0</accession>
<comment type="cofactor">
    <cofactor evidence="1">
        <name>Fe cation</name>
        <dbReference type="ChEBI" id="CHEBI:24875"/>
    </cofactor>
</comment>
<evidence type="ECO:0000256" key="10">
    <source>
        <dbReference type="ARBA" id="ARBA00046982"/>
    </source>
</evidence>
<keyword evidence="5" id="KW-0560">Oxidoreductase</keyword>
<dbReference type="GO" id="GO:0051537">
    <property type="term" value="F:2 iron, 2 sulfur cluster binding"/>
    <property type="evidence" value="ECO:0007669"/>
    <property type="project" value="UniProtKB-KW"/>
</dbReference>
<keyword evidence="6" id="KW-0408">Iron</keyword>
<comment type="subunit">
    <text evidence="10">Homotrimer. The two-component system 3-ketosteroid-9-alpha-monooxygenase is composed of an oxygenase component KshA and a reductase component KshB.</text>
</comment>
<keyword evidence="4" id="KW-0442">Lipid degradation</keyword>
<evidence type="ECO:0000256" key="2">
    <source>
        <dbReference type="ARBA" id="ARBA00022714"/>
    </source>
</evidence>
<evidence type="ECO:0000256" key="1">
    <source>
        <dbReference type="ARBA" id="ARBA00001962"/>
    </source>
</evidence>
<evidence type="ECO:0000313" key="12">
    <source>
        <dbReference type="EMBL" id="BBZ59182.1"/>
    </source>
</evidence>
<keyword evidence="8" id="KW-0753">Steroid metabolism</keyword>
<keyword evidence="7" id="KW-0411">Iron-sulfur</keyword>
<dbReference type="Proteomes" id="UP000466039">
    <property type="component" value="Chromosome"/>
</dbReference>